<dbReference type="InterPro" id="IPR014710">
    <property type="entry name" value="RmlC-like_jellyroll"/>
</dbReference>
<dbReference type="PANTHER" id="PTHR24567:SF74">
    <property type="entry name" value="HTH-TYPE TRANSCRIPTIONAL REGULATOR ARCR"/>
    <property type="match status" value="1"/>
</dbReference>
<dbReference type="AlphaFoldDB" id="A0A931J281"/>
<dbReference type="PROSITE" id="PS50042">
    <property type="entry name" value="CNMP_BINDING_3"/>
    <property type="match status" value="1"/>
</dbReference>
<dbReference type="Proteomes" id="UP000613266">
    <property type="component" value="Unassembled WGS sequence"/>
</dbReference>
<protein>
    <submittedName>
        <fullName evidence="2">Crp/Fnr family transcriptional regulator</fullName>
    </submittedName>
</protein>
<dbReference type="InterPro" id="IPR000595">
    <property type="entry name" value="cNMP-bd_dom"/>
</dbReference>
<feature type="domain" description="Cyclic nucleotide-binding" evidence="1">
    <location>
        <begin position="18"/>
        <end position="138"/>
    </location>
</feature>
<dbReference type="InterPro" id="IPR018490">
    <property type="entry name" value="cNMP-bd_dom_sf"/>
</dbReference>
<dbReference type="Pfam" id="PF00027">
    <property type="entry name" value="cNMP_binding"/>
    <property type="match status" value="1"/>
</dbReference>
<evidence type="ECO:0000313" key="3">
    <source>
        <dbReference type="Proteomes" id="UP000613266"/>
    </source>
</evidence>
<dbReference type="InterPro" id="IPR050397">
    <property type="entry name" value="Env_Response_Regulators"/>
</dbReference>
<dbReference type="EMBL" id="JAEDAK010000004">
    <property type="protein sequence ID" value="MBH9576805.1"/>
    <property type="molecule type" value="Genomic_DNA"/>
</dbReference>
<proteinExistence type="predicted"/>
<dbReference type="GO" id="GO:0005829">
    <property type="term" value="C:cytosol"/>
    <property type="evidence" value="ECO:0007669"/>
    <property type="project" value="TreeGrafter"/>
</dbReference>
<dbReference type="Gene3D" id="2.60.120.10">
    <property type="entry name" value="Jelly Rolls"/>
    <property type="match status" value="1"/>
</dbReference>
<dbReference type="GO" id="GO:0003700">
    <property type="term" value="F:DNA-binding transcription factor activity"/>
    <property type="evidence" value="ECO:0007669"/>
    <property type="project" value="TreeGrafter"/>
</dbReference>
<dbReference type="SUPFAM" id="SSF51206">
    <property type="entry name" value="cAMP-binding domain-like"/>
    <property type="match status" value="1"/>
</dbReference>
<keyword evidence="3" id="KW-1185">Reference proteome</keyword>
<reference evidence="2" key="1">
    <citation type="submission" date="2020-12" db="EMBL/GenBank/DDBJ databases">
        <title>The genome sequence of Inhella sp. 1Y17.</title>
        <authorList>
            <person name="Liu Y."/>
        </authorList>
    </citation>
    <scope>NUCLEOTIDE SEQUENCE</scope>
    <source>
        <strain evidence="2">1Y17</strain>
    </source>
</reference>
<dbReference type="PANTHER" id="PTHR24567">
    <property type="entry name" value="CRP FAMILY TRANSCRIPTIONAL REGULATORY PROTEIN"/>
    <property type="match status" value="1"/>
</dbReference>
<evidence type="ECO:0000259" key="1">
    <source>
        <dbReference type="PROSITE" id="PS50042"/>
    </source>
</evidence>
<dbReference type="SMART" id="SM00100">
    <property type="entry name" value="cNMP"/>
    <property type="match status" value="1"/>
</dbReference>
<organism evidence="2 3">
    <name type="scientific">Inhella proteolytica</name>
    <dbReference type="NCBI Taxonomy" id="2795029"/>
    <lineage>
        <taxon>Bacteria</taxon>
        <taxon>Pseudomonadati</taxon>
        <taxon>Pseudomonadota</taxon>
        <taxon>Betaproteobacteria</taxon>
        <taxon>Burkholderiales</taxon>
        <taxon>Sphaerotilaceae</taxon>
        <taxon>Inhella</taxon>
    </lineage>
</organism>
<dbReference type="RefSeq" id="WP_198110415.1">
    <property type="nucleotide sequence ID" value="NZ_JAEDAK010000004.1"/>
</dbReference>
<sequence length="216" mass="23819">MPTQIDVLEALQQVLQGNFPRLQLQPQAQLAPLLALRSLRAGRTLFAQGTPVQAFYALLSGEIESRFTAPDGQVSVLEHVQPPLLFGLGAFVAGLPSRYEAVAARPSRVLVIGAAAYRLLMDEHPGFARALLAEFARRFDGTLHQLEAARHRRAPERLRLALEQLQRERGEPCAEGLRVRATQAELAALAGVTRQTANEWLRAQGLRSRYGCLLIQ</sequence>
<dbReference type="CDD" id="cd00038">
    <property type="entry name" value="CAP_ED"/>
    <property type="match status" value="1"/>
</dbReference>
<comment type="caution">
    <text evidence="2">The sequence shown here is derived from an EMBL/GenBank/DDBJ whole genome shotgun (WGS) entry which is preliminary data.</text>
</comment>
<name>A0A931J281_9BURK</name>
<gene>
    <name evidence="2" type="ORF">I7X39_07800</name>
</gene>
<accession>A0A931J281</accession>
<evidence type="ECO:0000313" key="2">
    <source>
        <dbReference type="EMBL" id="MBH9576805.1"/>
    </source>
</evidence>